<proteinExistence type="predicted"/>
<dbReference type="EMBL" id="JAXCGZ010023568">
    <property type="protein sequence ID" value="KAK7007474.1"/>
    <property type="molecule type" value="Genomic_DNA"/>
</dbReference>
<organism evidence="1 2">
    <name type="scientific">Halocaridina rubra</name>
    <name type="common">Hawaiian red shrimp</name>
    <dbReference type="NCBI Taxonomy" id="373956"/>
    <lineage>
        <taxon>Eukaryota</taxon>
        <taxon>Metazoa</taxon>
        <taxon>Ecdysozoa</taxon>
        <taxon>Arthropoda</taxon>
        <taxon>Crustacea</taxon>
        <taxon>Multicrustacea</taxon>
        <taxon>Malacostraca</taxon>
        <taxon>Eumalacostraca</taxon>
        <taxon>Eucarida</taxon>
        <taxon>Decapoda</taxon>
        <taxon>Pleocyemata</taxon>
        <taxon>Caridea</taxon>
        <taxon>Atyoidea</taxon>
        <taxon>Atyidae</taxon>
        <taxon>Halocaridina</taxon>
    </lineage>
</organism>
<gene>
    <name evidence="1" type="ORF">SK128_007279</name>
</gene>
<name>A0AAN8WKQ8_HALRR</name>
<sequence length="93" mass="10423">MEVIAEKLIHDVLYAGTPGMLTPTNKLTSLEPILLLHNFQFQQLTSSILVVQRQENHSVTSAFRYFLSPTDLVLRCGQNVCGYPSDEVCSTRP</sequence>
<evidence type="ECO:0000313" key="1">
    <source>
        <dbReference type="EMBL" id="KAK7007474.1"/>
    </source>
</evidence>
<comment type="caution">
    <text evidence="1">The sequence shown here is derived from an EMBL/GenBank/DDBJ whole genome shotgun (WGS) entry which is preliminary data.</text>
</comment>
<evidence type="ECO:0000313" key="2">
    <source>
        <dbReference type="Proteomes" id="UP001381693"/>
    </source>
</evidence>
<dbReference type="AlphaFoldDB" id="A0AAN8WKQ8"/>
<keyword evidence="2" id="KW-1185">Reference proteome</keyword>
<accession>A0AAN8WKQ8</accession>
<dbReference type="Proteomes" id="UP001381693">
    <property type="component" value="Unassembled WGS sequence"/>
</dbReference>
<reference evidence="1 2" key="1">
    <citation type="submission" date="2023-11" db="EMBL/GenBank/DDBJ databases">
        <title>Halocaridina rubra genome assembly.</title>
        <authorList>
            <person name="Smith C."/>
        </authorList>
    </citation>
    <scope>NUCLEOTIDE SEQUENCE [LARGE SCALE GENOMIC DNA]</scope>
    <source>
        <strain evidence="1">EP-1</strain>
        <tissue evidence="1">Whole</tissue>
    </source>
</reference>
<protein>
    <submittedName>
        <fullName evidence="1">Uncharacterized protein</fullName>
    </submittedName>
</protein>